<gene>
    <name evidence="5" type="ORF">SS37A_29570</name>
</gene>
<sequence length="286" mass="30531">MAPDINPSTLFVPPQWLAENLASPDIVVFDASWHMPAANRDPRAEYLAGHIPGAVFFDIDAIADHSTGLPHMLPSPEVFAAEMRRLGFGDGMRAVIYDSVGLFSAPRLWWTMKVFGVKKVSILSGGLPAWKAEGRPLETGDVTREPRDFTPAFNPELVADWKQLDTSLSSGDAQVVDARAAERFMGRAPEPRAGLRAGHMPGAHNLPFGEVIEGGKMKDKAGLEAAFAAAGLDPAKRTIASCGSGMTACILSLALAAAGRPMATVYDGSWSEWGARADLPVVSYSD</sequence>
<dbReference type="NCBIfam" id="NF008557">
    <property type="entry name" value="PRK11493.1"/>
    <property type="match status" value="1"/>
</dbReference>
<keyword evidence="2" id="KW-0677">Repeat</keyword>
<dbReference type="CDD" id="cd01449">
    <property type="entry name" value="TST_Repeat_2"/>
    <property type="match status" value="1"/>
</dbReference>
<dbReference type="CDD" id="cd01448">
    <property type="entry name" value="TST_Repeat_1"/>
    <property type="match status" value="1"/>
</dbReference>
<accession>A0ABM8EBN8</accession>
<keyword evidence="1 3" id="KW-0808">Transferase</keyword>
<evidence type="ECO:0000256" key="2">
    <source>
        <dbReference type="ARBA" id="ARBA00022737"/>
    </source>
</evidence>
<organism evidence="5 6">
    <name type="scientific">Methylocystis iwaonis</name>
    <dbReference type="NCBI Taxonomy" id="2885079"/>
    <lineage>
        <taxon>Bacteria</taxon>
        <taxon>Pseudomonadati</taxon>
        <taxon>Pseudomonadota</taxon>
        <taxon>Alphaproteobacteria</taxon>
        <taxon>Hyphomicrobiales</taxon>
        <taxon>Methylocystaceae</taxon>
        <taxon>Methylocystis</taxon>
    </lineage>
</organism>
<evidence type="ECO:0000256" key="1">
    <source>
        <dbReference type="ARBA" id="ARBA00022679"/>
    </source>
</evidence>
<keyword evidence="6" id="KW-1185">Reference proteome</keyword>
<protein>
    <recommendedName>
        <fullName evidence="3">Sulfurtransferase</fullName>
    </recommendedName>
</protein>
<name>A0ABM8EBN8_9HYPH</name>
<dbReference type="InterPro" id="IPR001763">
    <property type="entry name" value="Rhodanese-like_dom"/>
</dbReference>
<feature type="domain" description="Rhodanese" evidence="4">
    <location>
        <begin position="22"/>
        <end position="139"/>
    </location>
</feature>
<dbReference type="SMART" id="SM00450">
    <property type="entry name" value="RHOD"/>
    <property type="match status" value="2"/>
</dbReference>
<dbReference type="EMBL" id="AP027142">
    <property type="protein sequence ID" value="BDV35428.1"/>
    <property type="molecule type" value="Genomic_DNA"/>
</dbReference>
<reference evidence="5 6" key="1">
    <citation type="journal article" date="2023" name="Int. J. Syst. Evol. Microbiol.">
        <title>Methylocystis iwaonis sp. nov., a type II methane-oxidizing bacterium from surface soil of a rice paddy field in Japan, and emended description of the genus Methylocystis (ex Whittenbury et al. 1970) Bowman et al. 1993.</title>
        <authorList>
            <person name="Kaise H."/>
            <person name="Sawadogo J.B."/>
            <person name="Alam M.S."/>
            <person name="Ueno C."/>
            <person name="Dianou D."/>
            <person name="Shinjo R."/>
            <person name="Asakawa S."/>
        </authorList>
    </citation>
    <scope>NUCLEOTIDE SEQUENCE [LARGE SCALE GENOMIC DNA]</scope>
    <source>
        <strain evidence="5 6">SS37A-Re</strain>
    </source>
</reference>
<dbReference type="PROSITE" id="PS00380">
    <property type="entry name" value="RHODANESE_1"/>
    <property type="match status" value="1"/>
</dbReference>
<dbReference type="InterPro" id="IPR001307">
    <property type="entry name" value="Thiosulphate_STrfase_CS"/>
</dbReference>
<dbReference type="InterPro" id="IPR036873">
    <property type="entry name" value="Rhodanese-like_dom_sf"/>
</dbReference>
<dbReference type="Proteomes" id="UP001317629">
    <property type="component" value="Chromosome"/>
</dbReference>
<dbReference type="Pfam" id="PF00581">
    <property type="entry name" value="Rhodanese"/>
    <property type="match status" value="2"/>
</dbReference>
<dbReference type="PANTHER" id="PTHR11364">
    <property type="entry name" value="THIOSULFATE SULFERTANSFERASE"/>
    <property type="match status" value="1"/>
</dbReference>
<feature type="domain" description="Rhodanese" evidence="4">
    <location>
        <begin position="169"/>
        <end position="282"/>
    </location>
</feature>
<dbReference type="RefSeq" id="WP_281928869.1">
    <property type="nucleotide sequence ID" value="NZ_AP027142.1"/>
</dbReference>
<evidence type="ECO:0000313" key="6">
    <source>
        <dbReference type="Proteomes" id="UP001317629"/>
    </source>
</evidence>
<proteinExistence type="predicted"/>
<dbReference type="SUPFAM" id="SSF52821">
    <property type="entry name" value="Rhodanese/Cell cycle control phosphatase"/>
    <property type="match status" value="2"/>
</dbReference>
<dbReference type="PROSITE" id="PS50206">
    <property type="entry name" value="RHODANESE_3"/>
    <property type="match status" value="2"/>
</dbReference>
<evidence type="ECO:0000259" key="4">
    <source>
        <dbReference type="PROSITE" id="PS50206"/>
    </source>
</evidence>
<evidence type="ECO:0000313" key="5">
    <source>
        <dbReference type="EMBL" id="BDV35428.1"/>
    </source>
</evidence>
<dbReference type="PANTHER" id="PTHR11364:SF27">
    <property type="entry name" value="SULFURTRANSFERASE"/>
    <property type="match status" value="1"/>
</dbReference>
<dbReference type="Gene3D" id="3.40.250.10">
    <property type="entry name" value="Rhodanese-like domain"/>
    <property type="match status" value="2"/>
</dbReference>
<dbReference type="PROSITE" id="PS00683">
    <property type="entry name" value="RHODANESE_2"/>
    <property type="match status" value="1"/>
</dbReference>
<evidence type="ECO:0000256" key="3">
    <source>
        <dbReference type="RuleBase" id="RU000507"/>
    </source>
</evidence>
<dbReference type="InterPro" id="IPR045078">
    <property type="entry name" value="TST/MPST-like"/>
</dbReference>